<reference evidence="2 3" key="1">
    <citation type="submission" date="2016-10" db="EMBL/GenBank/DDBJ databases">
        <authorList>
            <person name="de Groot N.N."/>
        </authorList>
    </citation>
    <scope>NUCLEOTIDE SEQUENCE [LARGE SCALE GENOMIC DNA]</scope>
    <source>
        <strain evidence="2 3">CGMCC 1.8925</strain>
    </source>
</reference>
<dbReference type="OrthoDB" id="255953at2"/>
<dbReference type="InterPro" id="IPR029471">
    <property type="entry name" value="HNH_5"/>
</dbReference>
<evidence type="ECO:0000259" key="1">
    <source>
        <dbReference type="Pfam" id="PF14279"/>
    </source>
</evidence>
<protein>
    <recommendedName>
        <fullName evidence="1">HNH endonuclease 5 domain-containing protein</fullName>
    </recommendedName>
</protein>
<feature type="domain" description="HNH endonuclease 5" evidence="1">
    <location>
        <begin position="44"/>
        <end position="94"/>
    </location>
</feature>
<sequence>MTNLPAATLAAADFYDKHYVGAEPIFLQPGMKLMLGNSERPRHCRFCGNNEPAVSFRDEAHALPAAFGNTGLFSNYECDTCNHLFGEGIENDLGNWSKPMRTLSRIKGRNGVPTIKSPTTGKGWRVEYTNEGFQLKQYEDDPFFEIDEEAKQISSELHRDPYIPVAALKGLVKIGLTLIPEVETQHFCETFNWVRDTDHTRDFVAELPVIRTFIPGPMRNDLIVLMLMRRRAGVDTVPYAFFTFAYGNEVLQVFLPSPSQDKCIHGNPLTLMPFPAPGALYPARHGQPRVKVETLTGREPVRGEKVRVVLGFEGS</sequence>
<dbReference type="EMBL" id="FMVT01000017">
    <property type="protein sequence ID" value="SCY92263.1"/>
    <property type="molecule type" value="Genomic_DNA"/>
</dbReference>
<evidence type="ECO:0000313" key="2">
    <source>
        <dbReference type="EMBL" id="SCY92263.1"/>
    </source>
</evidence>
<accession>A0A1G5JV41</accession>
<dbReference type="Pfam" id="PF14279">
    <property type="entry name" value="HNH_5"/>
    <property type="match status" value="1"/>
</dbReference>
<dbReference type="STRING" id="336292.SAMN05660710_03473"/>
<dbReference type="AlphaFoldDB" id="A0A1G5JV41"/>
<evidence type="ECO:0000313" key="3">
    <source>
        <dbReference type="Proteomes" id="UP000199502"/>
    </source>
</evidence>
<gene>
    <name evidence="2" type="ORF">SAMN05660710_03473</name>
</gene>
<name>A0A1G5JV41_9RHOB</name>
<dbReference type="Proteomes" id="UP000199502">
    <property type="component" value="Unassembled WGS sequence"/>
</dbReference>
<organism evidence="2 3">
    <name type="scientific">Paracoccus tibetensis</name>
    <dbReference type="NCBI Taxonomy" id="336292"/>
    <lineage>
        <taxon>Bacteria</taxon>
        <taxon>Pseudomonadati</taxon>
        <taxon>Pseudomonadota</taxon>
        <taxon>Alphaproteobacteria</taxon>
        <taxon>Rhodobacterales</taxon>
        <taxon>Paracoccaceae</taxon>
        <taxon>Paracoccus</taxon>
    </lineage>
</organism>
<proteinExistence type="predicted"/>
<keyword evidence="3" id="KW-1185">Reference proteome</keyword>
<dbReference type="RefSeq" id="WP_090747706.1">
    <property type="nucleotide sequence ID" value="NZ_FMVT01000017.1"/>
</dbReference>